<comment type="caution">
    <text evidence="1">The sequence shown here is derived from an EMBL/GenBank/DDBJ whole genome shotgun (WGS) entry which is preliminary data.</text>
</comment>
<dbReference type="EMBL" id="JAIVFP010000001">
    <property type="protein sequence ID" value="MCI4682330.1"/>
    <property type="molecule type" value="Genomic_DNA"/>
</dbReference>
<evidence type="ECO:0008006" key="3">
    <source>
        <dbReference type="Google" id="ProtNLM"/>
    </source>
</evidence>
<reference evidence="1" key="1">
    <citation type="journal article" date="2022" name="ISME J.">
        <title>Identification of active gaseous-alkane degraders at natural gas seeps.</title>
        <authorList>
            <person name="Farhan Ul Haque M."/>
            <person name="Hernandez M."/>
            <person name="Crombie A.T."/>
            <person name="Murrell J.C."/>
        </authorList>
    </citation>
    <scope>NUCLEOTIDE SEQUENCE</scope>
    <source>
        <strain evidence="1">PC2</strain>
    </source>
</reference>
<evidence type="ECO:0000313" key="1">
    <source>
        <dbReference type="EMBL" id="MCI4682330.1"/>
    </source>
</evidence>
<proteinExistence type="predicted"/>
<organism evidence="1 2">
    <name type="scientific">Candidatus Rhodoblastus alkanivorans</name>
    <dbReference type="NCBI Taxonomy" id="2954117"/>
    <lineage>
        <taxon>Bacteria</taxon>
        <taxon>Pseudomonadati</taxon>
        <taxon>Pseudomonadota</taxon>
        <taxon>Alphaproteobacteria</taxon>
        <taxon>Hyphomicrobiales</taxon>
        <taxon>Rhodoblastaceae</taxon>
        <taxon>Rhodoblastus</taxon>
    </lineage>
</organism>
<gene>
    <name evidence="1" type="ORF">K2U94_06085</name>
</gene>
<evidence type="ECO:0000313" key="2">
    <source>
        <dbReference type="Proteomes" id="UP001139104"/>
    </source>
</evidence>
<keyword evidence="2" id="KW-1185">Reference proteome</keyword>
<accession>A0ABS9Z3T2</accession>
<dbReference type="RefSeq" id="WP_243066349.1">
    <property type="nucleotide sequence ID" value="NZ_JAIVFP010000001.1"/>
</dbReference>
<dbReference type="Pfam" id="PF00378">
    <property type="entry name" value="ECH_1"/>
    <property type="match status" value="1"/>
</dbReference>
<dbReference type="Proteomes" id="UP001139104">
    <property type="component" value="Unassembled WGS sequence"/>
</dbReference>
<protein>
    <recommendedName>
        <fullName evidence="3">Enoyl-CoA hydratase/isomerase family protein</fullName>
    </recommendedName>
</protein>
<sequence length="325" mass="36007">MPLTRDKSIRLHDYASDDVLGAIHARTGPTPQIELGYEAEIGTIWLTLAPEPRPVFTFELLSSVNKVQRAVHTLWNSGVSSKSPIKFLAYLHKQVGPISTLGGDIEFYLDCIAKGDRARLREYARLSVEGIIWNDSCLRGSAITVAAAPRGVVLGGGIDAPRSCNIMIAERQASFSYPEVKFNHFPIGAVAVLSRYVAPRVAHEILAGGKEYSAEEFARIGVIDAVVGEGESDAWIRNYITGNLRTHAAQLALFQAFSRRVARPFEEELDDLAKRWTEHMMRLTPIEIAHLQKIVVAQDHFLSRSFREAEMAKRKAEAVQQGTNA</sequence>
<dbReference type="InterPro" id="IPR001753">
    <property type="entry name" value="Enoyl-CoA_hydra/iso"/>
</dbReference>
<dbReference type="InterPro" id="IPR029045">
    <property type="entry name" value="ClpP/crotonase-like_dom_sf"/>
</dbReference>
<name>A0ABS9Z3T2_9HYPH</name>
<dbReference type="NCBIfam" id="NF006452">
    <property type="entry name" value="PRK08788.1"/>
    <property type="match status" value="1"/>
</dbReference>
<dbReference type="Gene3D" id="3.90.226.10">
    <property type="entry name" value="2-enoyl-CoA Hydratase, Chain A, domain 1"/>
    <property type="match status" value="1"/>
</dbReference>
<dbReference type="SUPFAM" id="SSF52096">
    <property type="entry name" value="ClpP/crotonase"/>
    <property type="match status" value="1"/>
</dbReference>
<dbReference type="CDD" id="cd06558">
    <property type="entry name" value="crotonase-like"/>
    <property type="match status" value="1"/>
</dbReference>